<dbReference type="AlphaFoldDB" id="A0A9W8HGR6"/>
<sequence>MTTTAAALSLARRGELQAEAEAITRELQAGGADLGAAAQRLLRRARVYADMGDGARAREDIARAAALARDPEHGAAEDVAAVERALREISVSAPGAAGGALGAATDEELVARAASDSDGGSAAAELEARVGAKRARLDSAQICRLVDAFHERCARGGADGDAAAAAALASCVGAAVARIGGGGGAGSRQSLAEVAGRMARGWERRDADGAFKQRACSHGASMYAAAAHALATLGGQAQGPGAADGALGAAYAFYVHQVWPVGSLPDAAGGAQGGVCQGALRLLAGSAPHFVAAFVSAGPPGRGAAASPMGRLLGLLGQPQASDSDSDSDSDGGGRGAPALAMLVASQVVGAARDPANSALLPGHDPAATAAAGGPATALARLRATAAEVLDAWVQSTAQAERARGLRALAALYEAGAGAELAAELWLRSGWAEDLWDQGEFDRGETQAALLRLADACSADGGSGARMKRLGSGLVQALARGPDAALAELAAVVLAKWSGLPAAPAAAKPGQGAAEKDGAGQDTPDADPIQLADTHIRRIAACAGAGAGADLGAAERSAEALAYLCLRPQLKEHVARSDGLLAALFGLARGAGAARAGLRFAAVMLIGNLTRYRPVLSDEQRRMQQLQRLGAGEKKKADQKRDQDQDQDRDSPLDAPEAVAARARLVCGAGGAAVLVAAAQGRARASDAARDAVAEALVSLATSPGLRGLLVQQGAVPALLGMQTGAVPAVAGMQAGAGPGPLRQKRDRDVALALAKIAVSVPPHLAFRDPRAVARLLLALLAEDADPQALLMRFEALLALTNLASAEPGSPADVRGYIAALGGVPLVEAAMLSDHPLVRRAATELVCNLVCDAAVFERYVRGADRHVPAGPESAGPRIVELPSDEDEAEPDEGDPGPDPDGYRAQRLHLLVALADVDDAATRSAAAGALAVLSSDARCCRYLFLAHPRAAAVLLRLATDGDDDDDDDDSADDVAAGFRHRVAVVWANAARCGDARVAAALRAQRGVVDCLQRMAADPQAPGRAAAESALATILSRPKR</sequence>
<gene>
    <name evidence="4" type="primary">SHE4</name>
    <name evidence="4" type="ORF">H4R18_001019</name>
</gene>
<evidence type="ECO:0000313" key="4">
    <source>
        <dbReference type="EMBL" id="KAJ2784640.1"/>
    </source>
</evidence>
<reference evidence="4" key="1">
    <citation type="submission" date="2022-07" db="EMBL/GenBank/DDBJ databases">
        <title>Phylogenomic reconstructions and comparative analyses of Kickxellomycotina fungi.</title>
        <authorList>
            <person name="Reynolds N.K."/>
            <person name="Stajich J.E."/>
            <person name="Barry K."/>
            <person name="Grigoriev I.V."/>
            <person name="Crous P."/>
            <person name="Smith M.E."/>
        </authorList>
    </citation>
    <scope>NUCLEOTIDE SEQUENCE</scope>
    <source>
        <strain evidence="4">NBRC 105414</strain>
    </source>
</reference>
<comment type="caution">
    <text evidence="4">The sequence shown here is derived from an EMBL/GenBank/DDBJ whole genome shotgun (WGS) entry which is preliminary data.</text>
</comment>
<dbReference type="EMBL" id="JANBUL010000023">
    <property type="protein sequence ID" value="KAJ2784640.1"/>
    <property type="molecule type" value="Genomic_DNA"/>
</dbReference>
<feature type="region of interest" description="Disordered" evidence="3">
    <location>
        <begin position="866"/>
        <end position="901"/>
    </location>
</feature>
<dbReference type="GO" id="GO:0051879">
    <property type="term" value="F:Hsp90 protein binding"/>
    <property type="evidence" value="ECO:0007669"/>
    <property type="project" value="TreeGrafter"/>
</dbReference>
<dbReference type="OrthoDB" id="199930at2759"/>
<comment type="subcellular location">
    <subcellularLocation>
        <location evidence="1">Cytoplasm</location>
    </subcellularLocation>
</comment>
<keyword evidence="5" id="KW-1185">Reference proteome</keyword>
<feature type="region of interest" description="Disordered" evidence="3">
    <location>
        <begin position="505"/>
        <end position="524"/>
    </location>
</feature>
<feature type="compositionally biased region" description="Acidic residues" evidence="3">
    <location>
        <begin position="882"/>
        <end position="897"/>
    </location>
</feature>
<dbReference type="InterPro" id="IPR011989">
    <property type="entry name" value="ARM-like"/>
</dbReference>
<protein>
    <submittedName>
        <fullName evidence="4">SWI5-dependent HO expression protein 4</fullName>
    </submittedName>
</protein>
<evidence type="ECO:0000313" key="5">
    <source>
        <dbReference type="Proteomes" id="UP001140217"/>
    </source>
</evidence>
<dbReference type="PANTHER" id="PTHR45994">
    <property type="entry name" value="FI21225P1"/>
    <property type="match status" value="1"/>
</dbReference>
<accession>A0A9W8HGR6</accession>
<dbReference type="InterPro" id="IPR016024">
    <property type="entry name" value="ARM-type_fold"/>
</dbReference>
<feature type="region of interest" description="Disordered" evidence="3">
    <location>
        <begin position="628"/>
        <end position="653"/>
    </location>
</feature>
<feature type="compositionally biased region" description="Basic and acidic residues" evidence="3">
    <location>
        <begin position="631"/>
        <end position="652"/>
    </location>
</feature>
<dbReference type="Proteomes" id="UP001140217">
    <property type="component" value="Unassembled WGS sequence"/>
</dbReference>
<dbReference type="SUPFAM" id="SSF48371">
    <property type="entry name" value="ARM repeat"/>
    <property type="match status" value="1"/>
</dbReference>
<organism evidence="4 5">
    <name type="scientific">Coemansia javaensis</name>
    <dbReference type="NCBI Taxonomy" id="2761396"/>
    <lineage>
        <taxon>Eukaryota</taxon>
        <taxon>Fungi</taxon>
        <taxon>Fungi incertae sedis</taxon>
        <taxon>Zoopagomycota</taxon>
        <taxon>Kickxellomycotina</taxon>
        <taxon>Kickxellomycetes</taxon>
        <taxon>Kickxellales</taxon>
        <taxon>Kickxellaceae</taxon>
        <taxon>Coemansia</taxon>
    </lineage>
</organism>
<dbReference type="GO" id="GO:0005737">
    <property type="term" value="C:cytoplasm"/>
    <property type="evidence" value="ECO:0007669"/>
    <property type="project" value="UniProtKB-SubCell"/>
</dbReference>
<dbReference type="Gene3D" id="1.25.10.10">
    <property type="entry name" value="Leucine-rich Repeat Variant"/>
    <property type="match status" value="1"/>
</dbReference>
<evidence type="ECO:0000256" key="1">
    <source>
        <dbReference type="ARBA" id="ARBA00004496"/>
    </source>
</evidence>
<keyword evidence="2" id="KW-0963">Cytoplasm</keyword>
<dbReference type="InterPro" id="IPR000225">
    <property type="entry name" value="Armadillo"/>
</dbReference>
<proteinExistence type="predicted"/>
<feature type="region of interest" description="Disordered" evidence="3">
    <location>
        <begin position="315"/>
        <end position="336"/>
    </location>
</feature>
<dbReference type="SMART" id="SM00185">
    <property type="entry name" value="ARM"/>
    <property type="match status" value="4"/>
</dbReference>
<evidence type="ECO:0000256" key="3">
    <source>
        <dbReference type="SAM" id="MobiDB-lite"/>
    </source>
</evidence>
<dbReference type="PANTHER" id="PTHR45994:SF1">
    <property type="entry name" value="FI21225P1"/>
    <property type="match status" value="1"/>
</dbReference>
<name>A0A9W8HGR6_9FUNG</name>
<evidence type="ECO:0000256" key="2">
    <source>
        <dbReference type="ARBA" id="ARBA00022490"/>
    </source>
</evidence>